<keyword evidence="1" id="KW-0812">Transmembrane</keyword>
<accession>A0ABR7MD86</accession>
<protein>
    <recommendedName>
        <fullName evidence="4">Zinc-dependent peptidase</fullName>
    </recommendedName>
</protein>
<evidence type="ECO:0000256" key="1">
    <source>
        <dbReference type="SAM" id="Phobius"/>
    </source>
</evidence>
<organism evidence="2 3">
    <name type="scientific">Flavihumibacter stibioxidans</name>
    <dbReference type="NCBI Taxonomy" id="1834163"/>
    <lineage>
        <taxon>Bacteria</taxon>
        <taxon>Pseudomonadati</taxon>
        <taxon>Bacteroidota</taxon>
        <taxon>Chitinophagia</taxon>
        <taxon>Chitinophagales</taxon>
        <taxon>Chitinophagaceae</taxon>
        <taxon>Flavihumibacter</taxon>
    </lineage>
</organism>
<dbReference type="RefSeq" id="WP_187258258.1">
    <property type="nucleotide sequence ID" value="NZ_JBHULF010000005.1"/>
</dbReference>
<gene>
    <name evidence="2" type="ORF">BC349_17915</name>
</gene>
<dbReference type="Pfam" id="PF06167">
    <property type="entry name" value="Peptidase_M90"/>
    <property type="match status" value="1"/>
</dbReference>
<name>A0ABR7MD86_9BACT</name>
<feature type="transmembrane region" description="Helical" evidence="1">
    <location>
        <begin position="6"/>
        <end position="24"/>
    </location>
</feature>
<comment type="caution">
    <text evidence="2">The sequence shown here is derived from an EMBL/GenBank/DDBJ whole genome shotgun (WGS) entry which is preliminary data.</text>
</comment>
<proteinExistence type="predicted"/>
<keyword evidence="1" id="KW-1133">Transmembrane helix</keyword>
<dbReference type="Gene3D" id="3.40.390.10">
    <property type="entry name" value="Collagenase (Catalytic Domain)"/>
    <property type="match status" value="1"/>
</dbReference>
<dbReference type="CDD" id="cd20170">
    <property type="entry name" value="Peptidase_M90-like"/>
    <property type="match status" value="1"/>
</dbReference>
<dbReference type="InterPro" id="IPR042252">
    <property type="entry name" value="MtfA_N"/>
</dbReference>
<dbReference type="Proteomes" id="UP000765802">
    <property type="component" value="Unassembled WGS sequence"/>
</dbReference>
<dbReference type="Gene3D" id="1.10.472.150">
    <property type="entry name" value="Glucose-regulated metallo-peptidase M90, N-terminal domain"/>
    <property type="match status" value="1"/>
</dbReference>
<evidence type="ECO:0000313" key="2">
    <source>
        <dbReference type="EMBL" id="MBC6492937.1"/>
    </source>
</evidence>
<dbReference type="InterPro" id="IPR024079">
    <property type="entry name" value="MetalloPept_cat_dom_sf"/>
</dbReference>
<evidence type="ECO:0000313" key="3">
    <source>
        <dbReference type="Proteomes" id="UP000765802"/>
    </source>
</evidence>
<keyword evidence="1" id="KW-0472">Membrane</keyword>
<dbReference type="SUPFAM" id="SSF55486">
    <property type="entry name" value="Metalloproteases ('zincins'), catalytic domain"/>
    <property type="match status" value="1"/>
</dbReference>
<dbReference type="EMBL" id="MBUA01000030">
    <property type="protein sequence ID" value="MBC6492937.1"/>
    <property type="molecule type" value="Genomic_DNA"/>
</dbReference>
<dbReference type="PANTHER" id="PTHR30164">
    <property type="entry name" value="MTFA PEPTIDASE"/>
    <property type="match status" value="1"/>
</dbReference>
<reference evidence="2 3" key="1">
    <citation type="submission" date="2016-07" db="EMBL/GenBank/DDBJ databases">
        <title>Genome analysis of Flavihumibacter stibioxidans YS-17.</title>
        <authorList>
            <person name="Shi K."/>
            <person name="Han Y."/>
            <person name="Wang G."/>
        </authorList>
    </citation>
    <scope>NUCLEOTIDE SEQUENCE [LARGE SCALE GENOMIC DNA]</scope>
    <source>
        <strain evidence="2 3">YS-17</strain>
    </source>
</reference>
<sequence>MITVITILGGSSLLVFIIWSWERFRYDYRRMIRDSKHPEPEGTGLLLPEWAQHHDWLRIHNTYYRSLNLHNQARFLRRVMDFMRYKEFKYVDLDPDPFIPLLISSAAIQLTFGLNDFRLDFFDKIYVSGSAYQVHWHKQAFQGHVSLQGIYLSWEHFYHGYRHYDDAHNLGLHEMAHALTYGALMGKASMDKTFRSRFREYYKVASPVYKRMRAGGDSVLDRYAATSFHEFWAVSVETFFEKPILLKTAEPELYRTLCDLLNQDPVEIMTIKPV</sequence>
<evidence type="ECO:0008006" key="4">
    <source>
        <dbReference type="Google" id="ProtNLM"/>
    </source>
</evidence>
<dbReference type="InterPro" id="IPR010384">
    <property type="entry name" value="MtfA_fam"/>
</dbReference>
<dbReference type="PANTHER" id="PTHR30164:SF2">
    <property type="entry name" value="PROTEIN MTFA"/>
    <property type="match status" value="1"/>
</dbReference>
<keyword evidence="3" id="KW-1185">Reference proteome</keyword>